<name>A0A381P199_9ZZZZ</name>
<keyword evidence="4" id="KW-0479">Metal-binding</keyword>
<dbReference type="InterPro" id="IPR045834">
    <property type="entry name" value="Csd3_N2"/>
</dbReference>
<evidence type="ECO:0000256" key="8">
    <source>
        <dbReference type="SAM" id="MobiDB-lite"/>
    </source>
</evidence>
<keyword evidence="5" id="KW-0378">Hydrolase</keyword>
<evidence type="ECO:0000256" key="1">
    <source>
        <dbReference type="ARBA" id="ARBA00001947"/>
    </source>
</evidence>
<dbReference type="Pfam" id="PF19425">
    <property type="entry name" value="Csd3_N2"/>
    <property type="match status" value="1"/>
</dbReference>
<dbReference type="CDD" id="cd12797">
    <property type="entry name" value="M23_peptidase"/>
    <property type="match status" value="1"/>
</dbReference>
<dbReference type="InterPro" id="IPR050570">
    <property type="entry name" value="Cell_wall_metabolism_enzyme"/>
</dbReference>
<dbReference type="EMBL" id="UINC01000721">
    <property type="protein sequence ID" value="SUZ60149.1"/>
    <property type="molecule type" value="Genomic_DNA"/>
</dbReference>
<dbReference type="GO" id="GO:0030313">
    <property type="term" value="C:cell envelope"/>
    <property type="evidence" value="ECO:0007669"/>
    <property type="project" value="UniProtKB-SubCell"/>
</dbReference>
<evidence type="ECO:0000259" key="10">
    <source>
        <dbReference type="Pfam" id="PF19425"/>
    </source>
</evidence>
<evidence type="ECO:0000256" key="4">
    <source>
        <dbReference type="ARBA" id="ARBA00022723"/>
    </source>
</evidence>
<dbReference type="AlphaFoldDB" id="A0A381P199"/>
<dbReference type="GO" id="GO:0046872">
    <property type="term" value="F:metal ion binding"/>
    <property type="evidence" value="ECO:0007669"/>
    <property type="project" value="UniProtKB-KW"/>
</dbReference>
<gene>
    <name evidence="11" type="ORF">METZ01_LOCUS13003</name>
</gene>
<sequence>MVIALTIVLAFFAMSGLNGTSVLERPRQDPAESDLAAHSNYPSTHSEPTDRTVSTEIDGTPDNQHNPSPNVLTVIVEPRDNLATIFKREGISAKELQSILESGPLAQRLKHIYPGQTLMLERGEDGALMRLAYSPTPMESLVFVRRGSSFDVKQIARRPEIQLKVMHGLIDHSLFVASQRIGLDDETTMRLAQIFQWDIDFVLDIRQGDAFDIVVEELYLKGDFVGYGNILAARFVNQSNSYLAIRYVDREGTTGYFTPNGESMKKAFLRAPLEFTRISSNFNMKRVHPLWNRTMPHRGIDYVAPVGTPVLAAGAGQVRTTSYTKANGNYVVIGHGSEFETKYLHLSKFSPGTTRGKRVTQGDVIGFVGSTGWATGPHLHYEFLVNGKHRNPRTVSLPKSDPINKREIERFQSHVQPTLALLSSSKSPNVRTVATD</sequence>
<feature type="domain" description="M23ase beta-sheet core" evidence="9">
    <location>
        <begin position="296"/>
        <end position="392"/>
    </location>
</feature>
<dbReference type="PANTHER" id="PTHR21666:SF288">
    <property type="entry name" value="CELL DIVISION PROTEIN YTFB"/>
    <property type="match status" value="1"/>
</dbReference>
<feature type="compositionally biased region" description="Polar residues" evidence="8">
    <location>
        <begin position="40"/>
        <end position="69"/>
    </location>
</feature>
<dbReference type="InterPro" id="IPR011055">
    <property type="entry name" value="Dup_hybrid_motif"/>
</dbReference>
<evidence type="ECO:0000256" key="7">
    <source>
        <dbReference type="ARBA" id="ARBA00023049"/>
    </source>
</evidence>
<dbReference type="Gene3D" id="2.70.70.10">
    <property type="entry name" value="Glucose Permease (Domain IIA)"/>
    <property type="match status" value="1"/>
</dbReference>
<dbReference type="Pfam" id="PF01551">
    <property type="entry name" value="Peptidase_M23"/>
    <property type="match status" value="1"/>
</dbReference>
<dbReference type="InterPro" id="IPR016047">
    <property type="entry name" value="M23ase_b-sheet_dom"/>
</dbReference>
<comment type="cofactor">
    <cofactor evidence="1">
        <name>Zn(2+)</name>
        <dbReference type="ChEBI" id="CHEBI:29105"/>
    </cofactor>
</comment>
<keyword evidence="6" id="KW-0862">Zinc</keyword>
<protein>
    <submittedName>
        <fullName evidence="11">Uncharacterized protein</fullName>
    </submittedName>
</protein>
<keyword evidence="7" id="KW-0482">Metalloprotease</keyword>
<feature type="region of interest" description="Disordered" evidence="8">
    <location>
        <begin position="24"/>
        <end position="69"/>
    </location>
</feature>
<reference evidence="11" key="1">
    <citation type="submission" date="2018-05" db="EMBL/GenBank/DDBJ databases">
        <authorList>
            <person name="Lanie J.A."/>
            <person name="Ng W.-L."/>
            <person name="Kazmierczak K.M."/>
            <person name="Andrzejewski T.M."/>
            <person name="Davidsen T.M."/>
            <person name="Wayne K.J."/>
            <person name="Tettelin H."/>
            <person name="Glass J.I."/>
            <person name="Rusch D."/>
            <person name="Podicherti R."/>
            <person name="Tsui H.-C.T."/>
            <person name="Winkler M.E."/>
        </authorList>
    </citation>
    <scope>NUCLEOTIDE SEQUENCE</scope>
</reference>
<dbReference type="SUPFAM" id="SSF51261">
    <property type="entry name" value="Duplicated hybrid motif"/>
    <property type="match status" value="1"/>
</dbReference>
<dbReference type="PANTHER" id="PTHR21666">
    <property type="entry name" value="PEPTIDASE-RELATED"/>
    <property type="match status" value="1"/>
</dbReference>
<dbReference type="FunFam" id="2.70.70.10:FF:000002">
    <property type="entry name" value="Murein DD-endopeptidase MepM"/>
    <property type="match status" value="1"/>
</dbReference>
<feature type="domain" description="Csd3-like second N-terminal" evidence="10">
    <location>
        <begin position="162"/>
        <end position="283"/>
    </location>
</feature>
<proteinExistence type="predicted"/>
<evidence type="ECO:0000313" key="11">
    <source>
        <dbReference type="EMBL" id="SUZ60149.1"/>
    </source>
</evidence>
<evidence type="ECO:0000259" key="9">
    <source>
        <dbReference type="Pfam" id="PF01551"/>
    </source>
</evidence>
<evidence type="ECO:0000256" key="5">
    <source>
        <dbReference type="ARBA" id="ARBA00022801"/>
    </source>
</evidence>
<dbReference type="Gene3D" id="3.10.450.350">
    <property type="match status" value="2"/>
</dbReference>
<comment type="subcellular location">
    <subcellularLocation>
        <location evidence="2">Cell envelope</location>
    </subcellularLocation>
</comment>
<evidence type="ECO:0000256" key="6">
    <source>
        <dbReference type="ARBA" id="ARBA00022833"/>
    </source>
</evidence>
<evidence type="ECO:0000256" key="3">
    <source>
        <dbReference type="ARBA" id="ARBA00022670"/>
    </source>
</evidence>
<dbReference type="GO" id="GO:0006508">
    <property type="term" value="P:proteolysis"/>
    <property type="evidence" value="ECO:0007669"/>
    <property type="project" value="UniProtKB-KW"/>
</dbReference>
<accession>A0A381P199</accession>
<keyword evidence="3" id="KW-0645">Protease</keyword>
<dbReference type="GO" id="GO:0004222">
    <property type="term" value="F:metalloendopeptidase activity"/>
    <property type="evidence" value="ECO:0007669"/>
    <property type="project" value="TreeGrafter"/>
</dbReference>
<organism evidence="11">
    <name type="scientific">marine metagenome</name>
    <dbReference type="NCBI Taxonomy" id="408172"/>
    <lineage>
        <taxon>unclassified sequences</taxon>
        <taxon>metagenomes</taxon>
        <taxon>ecological metagenomes</taxon>
    </lineage>
</organism>
<evidence type="ECO:0000256" key="2">
    <source>
        <dbReference type="ARBA" id="ARBA00004196"/>
    </source>
</evidence>